<dbReference type="Proteomes" id="UP000694864">
    <property type="component" value="Chromosome 10"/>
</dbReference>
<reference evidence="2" key="2">
    <citation type="submission" date="2025-08" db="UniProtKB">
        <authorList>
            <consortium name="RefSeq"/>
        </authorList>
    </citation>
    <scope>IDENTIFICATION</scope>
    <source>
        <tissue evidence="2">Leaf</tissue>
    </source>
</reference>
<dbReference type="GeneID" id="104719746"/>
<gene>
    <name evidence="2" type="primary">LOC104719746</name>
</gene>
<evidence type="ECO:0000313" key="2">
    <source>
        <dbReference type="RefSeq" id="XP_019086162.1"/>
    </source>
</evidence>
<organism evidence="1 2">
    <name type="scientific">Camelina sativa</name>
    <name type="common">False flax</name>
    <name type="synonym">Myagrum sativum</name>
    <dbReference type="NCBI Taxonomy" id="90675"/>
    <lineage>
        <taxon>Eukaryota</taxon>
        <taxon>Viridiplantae</taxon>
        <taxon>Streptophyta</taxon>
        <taxon>Embryophyta</taxon>
        <taxon>Tracheophyta</taxon>
        <taxon>Spermatophyta</taxon>
        <taxon>Magnoliopsida</taxon>
        <taxon>eudicotyledons</taxon>
        <taxon>Gunneridae</taxon>
        <taxon>Pentapetalae</taxon>
        <taxon>rosids</taxon>
        <taxon>malvids</taxon>
        <taxon>Brassicales</taxon>
        <taxon>Brassicaceae</taxon>
        <taxon>Camelineae</taxon>
        <taxon>Camelina</taxon>
    </lineage>
</organism>
<reference evidence="1" key="1">
    <citation type="journal article" date="2014" name="Nat. Commun.">
        <title>The emerging biofuel crop Camelina sativa retains a highly undifferentiated hexaploid genome structure.</title>
        <authorList>
            <person name="Kagale S."/>
            <person name="Koh C."/>
            <person name="Nixon J."/>
            <person name="Bollina V."/>
            <person name="Clarke W.E."/>
            <person name="Tuteja R."/>
            <person name="Spillane C."/>
            <person name="Robinson S.J."/>
            <person name="Links M.G."/>
            <person name="Clarke C."/>
            <person name="Higgins E.E."/>
            <person name="Huebert T."/>
            <person name="Sharpe A.G."/>
            <person name="Parkin I.A."/>
        </authorList>
    </citation>
    <scope>NUCLEOTIDE SEQUENCE [LARGE SCALE GENOMIC DNA]</scope>
    <source>
        <strain evidence="1">cv. DH55</strain>
    </source>
</reference>
<sequence length="128" mass="14881">MSQITEKDCSRQKSKLLDIQVRDLSDTIMECILWENHTEDVYSYVTKKNCRFSTKLFLDGDLSEIAEFKMQLGNRDSNDVHRVSQLMTPDLSNKVEDSFPLSSWESIDQITKTSQENTCVTFARILEF</sequence>
<evidence type="ECO:0000313" key="1">
    <source>
        <dbReference type="Proteomes" id="UP000694864"/>
    </source>
</evidence>
<protein>
    <submittedName>
        <fullName evidence="2">Uncharacterized protein LOC104719746 isoform X2</fullName>
    </submittedName>
</protein>
<dbReference type="RefSeq" id="XP_019086162.1">
    <property type="nucleotide sequence ID" value="XM_019230617.1"/>
</dbReference>
<accession>A0ABM1QHC4</accession>
<keyword evidence="1" id="KW-1185">Reference proteome</keyword>
<proteinExistence type="predicted"/>
<name>A0ABM1QHC4_CAMSA</name>